<organism evidence="5 6">
    <name type="scientific">Nocardia farcinica</name>
    <dbReference type="NCBI Taxonomy" id="37329"/>
    <lineage>
        <taxon>Bacteria</taxon>
        <taxon>Bacillati</taxon>
        <taxon>Actinomycetota</taxon>
        <taxon>Actinomycetes</taxon>
        <taxon>Mycobacteriales</taxon>
        <taxon>Nocardiaceae</taxon>
        <taxon>Nocardia</taxon>
    </lineage>
</organism>
<dbReference type="InterPro" id="IPR036291">
    <property type="entry name" value="NAD(P)-bd_dom_sf"/>
</dbReference>
<evidence type="ECO:0000256" key="3">
    <source>
        <dbReference type="ARBA" id="ARBA00023002"/>
    </source>
</evidence>
<dbReference type="PANTHER" id="PTHR43963">
    <property type="entry name" value="CARBONYL REDUCTASE 1-RELATED"/>
    <property type="match status" value="1"/>
</dbReference>
<evidence type="ECO:0000256" key="1">
    <source>
        <dbReference type="ARBA" id="ARBA00006484"/>
    </source>
</evidence>
<keyword evidence="2" id="KW-0521">NADP</keyword>
<dbReference type="KEGG" id="nfr:ERS450000_00729"/>
<name>A0A0H5NGB5_NOCFR</name>
<dbReference type="SUPFAM" id="SSF51735">
    <property type="entry name" value="NAD(P)-binding Rossmann-fold domains"/>
    <property type="match status" value="1"/>
</dbReference>
<evidence type="ECO:0000313" key="6">
    <source>
        <dbReference type="Proteomes" id="UP000057820"/>
    </source>
</evidence>
<accession>A0A0H5NGB5</accession>
<sequence>MADIAVVTGSTRGIGFETALALGSAGYTVIVTGRSRESATAAAGRLGDRGIDAQGYALDVTSFDSVQRLAGILAETHGRVDALVNNAGIAAEWEAPGPSLYAHPHAVRTTMETNVFGVFHTVEAMLPLVRRSEAGRIVNVSSFVGSLALQSRADPNDLVIPAYQASKAALNSLTITLSKVLADTGIKVFSIDPGFVQTDFSPINRAQAPLTAAQGAEPVVEAAMLDLDAPSGSFLGRDGVVPW</sequence>
<comment type="similarity">
    <text evidence="1 4">Belongs to the short-chain dehydrogenases/reductases (SDR) family.</text>
</comment>
<dbReference type="GO" id="GO:0004316">
    <property type="term" value="F:3-oxoacyl-[acyl-carrier-protein] reductase (NADPH) activity"/>
    <property type="evidence" value="ECO:0007669"/>
    <property type="project" value="UniProtKB-EC"/>
</dbReference>
<gene>
    <name evidence="5" type="primary">fabG_8</name>
    <name evidence="5" type="ORF">ERS450000_00729</name>
</gene>
<dbReference type="Proteomes" id="UP000057820">
    <property type="component" value="Chromosome 1"/>
</dbReference>
<keyword evidence="3 5" id="KW-0560">Oxidoreductase</keyword>
<evidence type="ECO:0000313" key="5">
    <source>
        <dbReference type="EMBL" id="CRY74533.1"/>
    </source>
</evidence>
<evidence type="ECO:0000256" key="2">
    <source>
        <dbReference type="ARBA" id="ARBA00022857"/>
    </source>
</evidence>
<dbReference type="PRINTS" id="PR00080">
    <property type="entry name" value="SDRFAMILY"/>
</dbReference>
<dbReference type="Pfam" id="PF00106">
    <property type="entry name" value="adh_short"/>
    <property type="match status" value="1"/>
</dbReference>
<dbReference type="Gene3D" id="3.40.50.720">
    <property type="entry name" value="NAD(P)-binding Rossmann-like Domain"/>
    <property type="match status" value="1"/>
</dbReference>
<dbReference type="EMBL" id="LN868938">
    <property type="protein sequence ID" value="CRY74533.1"/>
    <property type="molecule type" value="Genomic_DNA"/>
</dbReference>
<dbReference type="RefSeq" id="WP_060590479.1">
    <property type="nucleotide sequence ID" value="NZ_CP031418.1"/>
</dbReference>
<protein>
    <submittedName>
        <fullName evidence="5">3-oxoacyl-[acyl-carrier-protein] reductase FabG</fullName>
        <ecNumber evidence="5">1.1.1.100</ecNumber>
    </submittedName>
</protein>
<reference evidence="6" key="1">
    <citation type="submission" date="2015-03" db="EMBL/GenBank/DDBJ databases">
        <authorList>
            <consortium name="Pathogen Informatics"/>
        </authorList>
    </citation>
    <scope>NUCLEOTIDE SEQUENCE [LARGE SCALE GENOMIC DNA]</scope>
    <source>
        <strain evidence="6">NCTC11134</strain>
    </source>
</reference>
<dbReference type="PANTHER" id="PTHR43963:SF6">
    <property type="entry name" value="CHAIN DEHYDROGENASE FAMILY PROTEIN, PUTATIVE (AFU_ORTHOLOGUE AFUA_3G15350)-RELATED"/>
    <property type="match status" value="1"/>
</dbReference>
<evidence type="ECO:0000256" key="4">
    <source>
        <dbReference type="RuleBase" id="RU000363"/>
    </source>
</evidence>
<dbReference type="InterPro" id="IPR002347">
    <property type="entry name" value="SDR_fam"/>
</dbReference>
<dbReference type="PRINTS" id="PR00081">
    <property type="entry name" value="GDHRDH"/>
</dbReference>
<dbReference type="AlphaFoldDB" id="A0A0H5NGB5"/>
<dbReference type="EC" id="1.1.1.100" evidence="5"/>
<proteinExistence type="inferred from homology"/>